<evidence type="ECO:0008006" key="3">
    <source>
        <dbReference type="Google" id="ProtNLM"/>
    </source>
</evidence>
<accession>A0A173GDM0</accession>
<name>A0A173GDM0_9CAUD</name>
<keyword evidence="2" id="KW-1185">Reference proteome</keyword>
<evidence type="ECO:0000313" key="1">
    <source>
        <dbReference type="EMBL" id="ANH51756.1"/>
    </source>
</evidence>
<dbReference type="Proteomes" id="UP000222975">
    <property type="component" value="Segment"/>
</dbReference>
<sequence length="297" mass="33822">MNIFNYVKGLIGTVDKRDVLSEIDALRDELTRFTINNYAKAMDVNVNTDGSNYYVKQISREFAKVKQVEGLRGQNLIAQTYISLKQLTLTLEWMRKQVEREYGGRIAREAVDFKQANFLRYIDSIDFYLRYARSMLLVVTSLNANPSADITKGFTVHEIRFLTDTAVHFIYLTSLFSQPVSVTEKVFDAVPSVVVSDADQQAIEAVLGNKTDVARSNFIPLGYNPFFLIGRLRAERRVKRLRAAEAAAIATELTLSKLMDKQAGGSEDPTIQKQIDHYQNQLNRLNFEIDQIKSEVE</sequence>
<dbReference type="EMBL" id="KU886223">
    <property type="protein sequence ID" value="ANH51756.1"/>
    <property type="molecule type" value="Genomic_DNA"/>
</dbReference>
<protein>
    <recommendedName>
        <fullName evidence="3">Virion structural protein</fullName>
    </recommendedName>
</protein>
<proteinExistence type="predicted"/>
<gene>
    <name evidence="1" type="ORF">SIMMY50_298</name>
</gene>
<evidence type="ECO:0000313" key="2">
    <source>
        <dbReference type="Proteomes" id="UP000222975"/>
    </source>
</evidence>
<reference evidence="2" key="1">
    <citation type="submission" date="2016-03" db="EMBL/GenBank/DDBJ databases">
        <authorList>
            <person name="Sharma R."/>
            <person name="Simister A.R."/>
            <person name="Berg J.A."/>
            <person name="Jensen G.L."/>
            <person name="Keele B.R."/>
            <person name="Ward M.E.H."/>
            <person name="Breakwell D.P."/>
            <person name="Hope S."/>
            <person name="Grose J.H."/>
        </authorList>
    </citation>
    <scope>NUCLEOTIDE SEQUENCE [LARGE SCALE GENOMIC DNA]</scope>
</reference>
<organism evidence="1 2">
    <name type="scientific">Erwinia phage vB_EamM_Simmy50</name>
    <dbReference type="NCBI Taxonomy" id="1815988"/>
    <lineage>
        <taxon>Viruses</taxon>
        <taxon>Duplodnaviria</taxon>
        <taxon>Heunggongvirae</taxon>
        <taxon>Uroviricota</taxon>
        <taxon>Caudoviricetes</taxon>
        <taxon>Chimalliviridae</taxon>
        <taxon>Agricanvirus</taxon>
        <taxon>Agricanvirus simmy50</taxon>
    </lineage>
</organism>